<evidence type="ECO:0000256" key="2">
    <source>
        <dbReference type="ARBA" id="ARBA00023127"/>
    </source>
</evidence>
<dbReference type="Gene3D" id="1.10.472.10">
    <property type="entry name" value="Cyclin-like"/>
    <property type="match status" value="2"/>
</dbReference>
<feature type="domain" description="Cyclin-like" evidence="5">
    <location>
        <begin position="43"/>
        <end position="134"/>
    </location>
</feature>
<dbReference type="SMART" id="SM00385">
    <property type="entry name" value="CYCLIN"/>
    <property type="match status" value="1"/>
</dbReference>
<dbReference type="PROSITE" id="PS00292">
    <property type="entry name" value="CYCLINS"/>
    <property type="match status" value="1"/>
</dbReference>
<name>A0ABD3M767_9STRA</name>
<evidence type="ECO:0000313" key="7">
    <source>
        <dbReference type="Proteomes" id="UP001530293"/>
    </source>
</evidence>
<dbReference type="InterPro" id="IPR006671">
    <property type="entry name" value="Cyclin_N"/>
</dbReference>
<dbReference type="PANTHER" id="PTHR10177">
    <property type="entry name" value="CYCLINS"/>
    <property type="match status" value="1"/>
</dbReference>
<evidence type="ECO:0000256" key="1">
    <source>
        <dbReference type="ARBA" id="ARBA00022618"/>
    </source>
</evidence>
<dbReference type="EMBL" id="JALLBG020000228">
    <property type="protein sequence ID" value="KAL3758519.1"/>
    <property type="molecule type" value="Genomic_DNA"/>
</dbReference>
<dbReference type="InterPro" id="IPR036915">
    <property type="entry name" value="Cyclin-like_sf"/>
</dbReference>
<dbReference type="AlphaFoldDB" id="A0ABD3M767"/>
<sequence>MLRQEEQYVCHDYLDDVHALRRGDSGYSDNTIIDETCRSKMCEWIFHVIDSTRLQRETASVAMNFLDRFLCATTPRAERARTDRREYQLAAMTCMYIAVKIREPVVLDANLTSKLSRGLHTPEEITAMEYDILIALQWKVNGPTTLQFVNYILELLPPSAESIAPVLYAHSHFQTELAVGDYAFVPNLRQSTIALASILNSLGVVEKDHETPLDECIQFVRSISNSFDLDIDSPTVHAIRGRLLKSFSECSKVNMSNLKLPNGCQRRHSSLIR</sequence>
<dbReference type="InterPro" id="IPR048258">
    <property type="entry name" value="Cyclins_cyclin-box"/>
</dbReference>
<keyword evidence="2 4" id="KW-0195">Cyclin</keyword>
<accession>A0ABD3M767</accession>
<keyword evidence="7" id="KW-1185">Reference proteome</keyword>
<keyword evidence="1" id="KW-0132">Cell division</keyword>
<dbReference type="Proteomes" id="UP001530293">
    <property type="component" value="Unassembled WGS sequence"/>
</dbReference>
<proteinExistence type="inferred from homology"/>
<dbReference type="SUPFAM" id="SSF47954">
    <property type="entry name" value="Cyclin-like"/>
    <property type="match status" value="1"/>
</dbReference>
<dbReference type="Pfam" id="PF00134">
    <property type="entry name" value="Cyclin_N"/>
    <property type="match status" value="1"/>
</dbReference>
<keyword evidence="3" id="KW-0131">Cell cycle</keyword>
<evidence type="ECO:0000256" key="4">
    <source>
        <dbReference type="RuleBase" id="RU000383"/>
    </source>
</evidence>
<evidence type="ECO:0000256" key="3">
    <source>
        <dbReference type="ARBA" id="ARBA00023306"/>
    </source>
</evidence>
<protein>
    <recommendedName>
        <fullName evidence="5">Cyclin-like domain-containing protein</fullName>
    </recommendedName>
</protein>
<comment type="similarity">
    <text evidence="4">Belongs to the cyclin family.</text>
</comment>
<evidence type="ECO:0000313" key="6">
    <source>
        <dbReference type="EMBL" id="KAL3758519.1"/>
    </source>
</evidence>
<evidence type="ECO:0000259" key="5">
    <source>
        <dbReference type="SMART" id="SM00385"/>
    </source>
</evidence>
<dbReference type="GO" id="GO:0051301">
    <property type="term" value="P:cell division"/>
    <property type="evidence" value="ECO:0007669"/>
    <property type="project" value="UniProtKB-KW"/>
</dbReference>
<organism evidence="6 7">
    <name type="scientific">Discostella pseudostelligera</name>
    <dbReference type="NCBI Taxonomy" id="259834"/>
    <lineage>
        <taxon>Eukaryota</taxon>
        <taxon>Sar</taxon>
        <taxon>Stramenopiles</taxon>
        <taxon>Ochrophyta</taxon>
        <taxon>Bacillariophyta</taxon>
        <taxon>Coscinodiscophyceae</taxon>
        <taxon>Thalassiosirophycidae</taxon>
        <taxon>Stephanodiscales</taxon>
        <taxon>Stephanodiscaceae</taxon>
        <taxon>Discostella</taxon>
    </lineage>
</organism>
<reference evidence="6 7" key="1">
    <citation type="submission" date="2024-10" db="EMBL/GenBank/DDBJ databases">
        <title>Updated reference genomes for cyclostephanoid diatoms.</title>
        <authorList>
            <person name="Roberts W.R."/>
            <person name="Alverson A.J."/>
        </authorList>
    </citation>
    <scope>NUCLEOTIDE SEQUENCE [LARGE SCALE GENOMIC DNA]</scope>
    <source>
        <strain evidence="6 7">AJA232-27</strain>
    </source>
</reference>
<dbReference type="InterPro" id="IPR039361">
    <property type="entry name" value="Cyclin"/>
</dbReference>
<dbReference type="InterPro" id="IPR013763">
    <property type="entry name" value="Cyclin-like_dom"/>
</dbReference>
<comment type="caution">
    <text evidence="6">The sequence shown here is derived from an EMBL/GenBank/DDBJ whole genome shotgun (WGS) entry which is preliminary data.</text>
</comment>
<dbReference type="FunFam" id="1.10.472.10:FF:000093">
    <property type="entry name" value="Predicted protein"/>
    <property type="match status" value="1"/>
</dbReference>
<gene>
    <name evidence="6" type="ORF">ACHAWU_008273</name>
</gene>